<dbReference type="GO" id="GO:0030246">
    <property type="term" value="F:carbohydrate binding"/>
    <property type="evidence" value="ECO:0007669"/>
    <property type="project" value="InterPro"/>
</dbReference>
<protein>
    <recommendedName>
        <fullName evidence="1">Dockerin domain-containing protein</fullName>
    </recommendedName>
</protein>
<dbReference type="InterPro" id="IPR018247">
    <property type="entry name" value="EF_Hand_1_Ca_BS"/>
</dbReference>
<accession>A0A9D7S9Q4</accession>
<evidence type="ECO:0000259" key="1">
    <source>
        <dbReference type="PROSITE" id="PS51766"/>
    </source>
</evidence>
<organism evidence="2 3">
    <name type="scientific">Candidatus Defluviibacterium haderslevense</name>
    <dbReference type="NCBI Taxonomy" id="2981993"/>
    <lineage>
        <taxon>Bacteria</taxon>
        <taxon>Pseudomonadati</taxon>
        <taxon>Bacteroidota</taxon>
        <taxon>Saprospiria</taxon>
        <taxon>Saprospirales</taxon>
        <taxon>Saprospiraceae</taxon>
        <taxon>Candidatus Defluviibacterium</taxon>
    </lineage>
</organism>
<dbReference type="Gene3D" id="1.10.1330.10">
    <property type="entry name" value="Dockerin domain"/>
    <property type="match status" value="1"/>
</dbReference>
<evidence type="ECO:0000313" key="2">
    <source>
        <dbReference type="EMBL" id="MBK9717974.1"/>
    </source>
</evidence>
<dbReference type="InterPro" id="IPR036439">
    <property type="entry name" value="Dockerin_dom_sf"/>
</dbReference>
<dbReference type="InterPro" id="IPR016134">
    <property type="entry name" value="Dockerin_dom"/>
</dbReference>
<dbReference type="Gene3D" id="2.60.40.680">
    <property type="match status" value="1"/>
</dbReference>
<dbReference type="Pfam" id="PF00963">
    <property type="entry name" value="Cohesin"/>
    <property type="match status" value="1"/>
</dbReference>
<feature type="domain" description="Dockerin" evidence="1">
    <location>
        <begin position="1018"/>
        <end position="1101"/>
    </location>
</feature>
<dbReference type="PROSITE" id="PS51766">
    <property type="entry name" value="DOCKERIN"/>
    <property type="match status" value="1"/>
</dbReference>
<gene>
    <name evidence="2" type="ORF">IPO85_10765</name>
</gene>
<dbReference type="InterPro" id="IPR008965">
    <property type="entry name" value="CBM2/CBM3_carb-bd_dom_sf"/>
</dbReference>
<evidence type="ECO:0000313" key="3">
    <source>
        <dbReference type="Proteomes" id="UP000808349"/>
    </source>
</evidence>
<dbReference type="CDD" id="cd14252">
    <property type="entry name" value="Dockerin_like"/>
    <property type="match status" value="1"/>
</dbReference>
<dbReference type="CDD" id="cd08547">
    <property type="entry name" value="Type_II_cohesin"/>
    <property type="match status" value="1"/>
</dbReference>
<dbReference type="InterPro" id="IPR002102">
    <property type="entry name" value="Cohesin_dom"/>
</dbReference>
<dbReference type="GO" id="GO:0000272">
    <property type="term" value="P:polysaccharide catabolic process"/>
    <property type="evidence" value="ECO:0007669"/>
    <property type="project" value="InterPro"/>
</dbReference>
<dbReference type="PROSITE" id="PS00018">
    <property type="entry name" value="EF_HAND_1"/>
    <property type="match status" value="1"/>
</dbReference>
<reference evidence="2 3" key="1">
    <citation type="submission" date="2020-10" db="EMBL/GenBank/DDBJ databases">
        <title>Connecting structure to function with the recovery of over 1000 high-quality activated sludge metagenome-assembled genomes encoding full-length rRNA genes using long-read sequencing.</title>
        <authorList>
            <person name="Singleton C.M."/>
            <person name="Petriglieri F."/>
            <person name="Kristensen J.M."/>
            <person name="Kirkegaard R.H."/>
            <person name="Michaelsen T.Y."/>
            <person name="Andersen M.H."/>
            <person name="Karst S.M."/>
            <person name="Dueholm M.S."/>
            <person name="Nielsen P.H."/>
            <person name="Albertsen M."/>
        </authorList>
    </citation>
    <scope>NUCLEOTIDE SEQUENCE [LARGE SCALE GENOMIC DNA]</scope>
    <source>
        <strain evidence="2">Ribe_18-Q3-R11-54_BAT3C.373</strain>
    </source>
</reference>
<dbReference type="EMBL" id="JADKFW010000006">
    <property type="protein sequence ID" value="MBK9717974.1"/>
    <property type="molecule type" value="Genomic_DNA"/>
</dbReference>
<name>A0A9D7S9Q4_9BACT</name>
<dbReference type="SUPFAM" id="SSF63446">
    <property type="entry name" value="Type I dockerin domain"/>
    <property type="match status" value="1"/>
</dbReference>
<dbReference type="Proteomes" id="UP000808349">
    <property type="component" value="Unassembled WGS sequence"/>
</dbReference>
<dbReference type="SUPFAM" id="SSF49384">
    <property type="entry name" value="Carbohydrate-binding domain"/>
    <property type="match status" value="1"/>
</dbReference>
<sequence>MLTCEQSYTFEYHDDFTEYGECAFPYVAEIQRNWIVVDESGNSDTCIQYIYIRRLDLADIKFPKNYDDITYPSLECQDKKYDKDVSQHITPYPECVDGYLLDSAIWKSSGGLIRVPRKLGWNFLTSGPNVGHPSPYPIYYDAHPQYSGNRLCWGPDQIVKWEGTGYPTIDGIDLSLRGRCAISMKYVDDVYEVCENSTDILREWSVRNMCLPVIAGVNPFKFIQNIKVLDKRGPEISYPDTLVITTDNSSTCKATWVVSPPWIKDNCSDSTYIIVRAWAGTAVQYPNGTWAVFNLPVGVHRMEIVAKDKSGNSTVKKISLSVVDGLPPVPICRTKTVVSVNGNLSPSENGAKIYAESFDEGSYDNCSPHVFFKTIRMADLLGTNNGSTRDNTVSCGGSNGDDDATLVGNQVYFDDYTRFCCEDVGKTIMVVLRVFDVDPGAGPINPTLMNAGRPLFGHFSDCMIEVEVQNKGVPTVIAPPNMVVSCWYWFDIAKASDPNDRQFGRVVTDLNTREKVKTSDIVCHKFCERNQLTGYPGFVQTNQVPMPAPNQACVYYNQLFDSAHWDRKYELVWGFDGYALSACGTTPTIVVNDLRECGQGQIQRIITAVGPNNSRVNAIQTIWVVDCDPFFIDPLNCNDPRYSDIQWPNGVCNQNPIVIDGCGADISPENPQLGKPTVVNNADDNCSLISIEHFDETFTIEPDACFKVLRKWVVIDWCQYDPFIDPNIGRWEALQIIKVRDQDKPVVTCNVGPCEPASIDPTLKVCVGHISLTATATDNCTPLDWLFWEYKIDAYNDGKGVHGGYDFRVGTLTQRQYNAGDTVEYSHNPFADDNHNPFNASGTYPIGIHKIRWNVEDGCGNIGVCETLFEIKDCKAPTPYCITGIITVPMPSSGCVDIWAKDLNLGSYDNCTPKDSLKFYFDGDENKPSIRVCCDDFVKAGQNDELRVNVEMWVQDEEGNKDYCKTVVIVQDNLDSCLNTGSFARIVGNLMTEGNEETKSVKVQLERNATMMREVSGSPYKFGDLVLNEAYTVKPIRNDDHLNGVSTADIVKIQKHILGQALITSSYKMIAADVNASGTVTASDISEIRKLILGVIPEFGKVQSWTFVPETYTFVDPTKPFNAPRTAVITPVLVKDYNQNFMAIKMGDLTGNAKAGLITPTIRTTGVVNLEIDEAEVVAGTYYKMAIRSNDFANIAGYQFTMNFDHESLIFEKVESGVLNMNETNVANIRDGILTTSWNSNTGVTHSKDEVLYTVVFKAVQTGKISKMITITSDVTHAEAYDQLDQLKDVKLVVRTDEGIVETGIFELYQNEPNPFRTESVIGYRLPEAAAVKLTIYDVAGKVVRVYELQGQKGLNQFKILKSELSTSSVLYYQLDAADHTATKRMLLVD</sequence>
<comment type="caution">
    <text evidence="2">The sequence shown here is derived from an EMBL/GenBank/DDBJ whole genome shotgun (WGS) entry which is preliminary data.</text>
</comment>
<proteinExistence type="predicted"/>